<protein>
    <submittedName>
        <fullName evidence="2">Uncharacterized protein</fullName>
    </submittedName>
</protein>
<feature type="non-terminal residue" evidence="2">
    <location>
        <position position="1"/>
    </location>
</feature>
<feature type="transmembrane region" description="Helical" evidence="1">
    <location>
        <begin position="103"/>
        <end position="126"/>
    </location>
</feature>
<feature type="transmembrane region" description="Helical" evidence="1">
    <location>
        <begin position="79"/>
        <end position="96"/>
    </location>
</feature>
<sequence>YHVHGQQPHTGWITLVALSEPTVRMMLRGVQALVVGAMAWGIGWRKLPRDDGRRTLHYGMVTLGMMILNQRTWQHHATVLLIAIVAIWRAIAFGRMRRRARRWALGLMIASGPLLWLNASDLYKVLARVMGESSKVGERWADYVDAYGPTFWFFVLLLGVSVLLARSMRQVAPPYAERRQTLSDELT</sequence>
<comment type="caution">
    <text evidence="2">The sequence shown here is derived from an EMBL/GenBank/DDBJ whole genome shotgun (WGS) entry which is preliminary data.</text>
</comment>
<evidence type="ECO:0000313" key="2">
    <source>
        <dbReference type="EMBL" id="GAF94427.1"/>
    </source>
</evidence>
<keyword evidence="1" id="KW-0472">Membrane</keyword>
<feature type="transmembrane region" description="Helical" evidence="1">
    <location>
        <begin position="146"/>
        <end position="165"/>
    </location>
</feature>
<dbReference type="EMBL" id="BARS01017118">
    <property type="protein sequence ID" value="GAF94427.1"/>
    <property type="molecule type" value="Genomic_DNA"/>
</dbReference>
<keyword evidence="1" id="KW-0812">Transmembrane</keyword>
<proteinExistence type="predicted"/>
<evidence type="ECO:0000256" key="1">
    <source>
        <dbReference type="SAM" id="Phobius"/>
    </source>
</evidence>
<name>X0U1Z0_9ZZZZ</name>
<accession>X0U1Z0</accession>
<dbReference type="AlphaFoldDB" id="X0U1Z0"/>
<organism evidence="2">
    <name type="scientific">marine sediment metagenome</name>
    <dbReference type="NCBI Taxonomy" id="412755"/>
    <lineage>
        <taxon>unclassified sequences</taxon>
        <taxon>metagenomes</taxon>
        <taxon>ecological metagenomes</taxon>
    </lineage>
</organism>
<keyword evidence="1" id="KW-1133">Transmembrane helix</keyword>
<reference evidence="2" key="1">
    <citation type="journal article" date="2014" name="Front. Microbiol.">
        <title>High frequency of phylogenetically diverse reductive dehalogenase-homologous genes in deep subseafloor sedimentary metagenomes.</title>
        <authorList>
            <person name="Kawai M."/>
            <person name="Futagami T."/>
            <person name="Toyoda A."/>
            <person name="Takaki Y."/>
            <person name="Nishi S."/>
            <person name="Hori S."/>
            <person name="Arai W."/>
            <person name="Tsubouchi T."/>
            <person name="Morono Y."/>
            <person name="Uchiyama I."/>
            <person name="Ito T."/>
            <person name="Fujiyama A."/>
            <person name="Inagaki F."/>
            <person name="Takami H."/>
        </authorList>
    </citation>
    <scope>NUCLEOTIDE SEQUENCE</scope>
    <source>
        <strain evidence="2">Expedition CK06-06</strain>
    </source>
</reference>
<gene>
    <name evidence="2" type="ORF">S01H1_28046</name>
</gene>